<dbReference type="SUPFAM" id="SSF111369">
    <property type="entry name" value="HlyD-like secretion proteins"/>
    <property type="match status" value="1"/>
</dbReference>
<sequence>MRFVLRSLLGLVHLAAAVALLAMAGLWLRDAMEARQAAPGPAEGARERVFAANVLRLEPQTIAPFLTAYGTIRSRRTLELRAAAEGTIVDIHPNFLEGGAVAAGDVLLRLDPRDAEAARDLAEADLASARLERGEAERALVLARDDLAAAEVQADLRNQALTRLEDLATRGLGTAADREAAALAASSAAQGVLTRRQALAEAEARLDRAASSVARAEITLAEAERRVADTVLSGEFAGVLSGVGAVRGGLVSRNEKLGDLIDPSALEVSFRISSAEFSRLLDEDGALRALPVQATSGQAEARGRLDRAAASVAVGESGRLVFAALERAEGLRPGDFVALTITEPALQAVAMIPAAALGPDGSVLLVGAEDRLETGRVTVLRRQGDAVIVAPGNLAGREIVAGRSPLLGPGIRIRPVREGAPEEASLIPLAPERRAALVALVEANERMPAAAKARVLAELGQDLVPAATVQRIEARNGG</sequence>
<protein>
    <submittedName>
        <fullName evidence="2">Efflux transporter periplasmic adaptor subunit</fullName>
    </submittedName>
</protein>
<keyword evidence="1" id="KW-0175">Coiled coil</keyword>
<gene>
    <name evidence="2" type="ORF">OE647_04065</name>
</gene>
<evidence type="ECO:0000313" key="2">
    <source>
        <dbReference type="EMBL" id="MCV2863914.1"/>
    </source>
</evidence>
<dbReference type="Gene3D" id="2.40.30.170">
    <property type="match status" value="1"/>
</dbReference>
<accession>A0ABT2YYH6</accession>
<evidence type="ECO:0000313" key="3">
    <source>
        <dbReference type="Proteomes" id="UP001652503"/>
    </source>
</evidence>
<proteinExistence type="predicted"/>
<dbReference type="Gene3D" id="2.40.420.20">
    <property type="match status" value="1"/>
</dbReference>
<dbReference type="Gene3D" id="1.10.287.470">
    <property type="entry name" value="Helix hairpin bin"/>
    <property type="match status" value="1"/>
</dbReference>
<dbReference type="Gene3D" id="2.40.50.100">
    <property type="match status" value="1"/>
</dbReference>
<keyword evidence="3" id="KW-1185">Reference proteome</keyword>
<feature type="coiled-coil region" evidence="1">
    <location>
        <begin position="199"/>
        <end position="226"/>
    </location>
</feature>
<dbReference type="PANTHER" id="PTHR30469">
    <property type="entry name" value="MULTIDRUG RESISTANCE PROTEIN MDTA"/>
    <property type="match status" value="1"/>
</dbReference>
<dbReference type="RefSeq" id="WP_263720386.1">
    <property type="nucleotide sequence ID" value="NZ_JAOWLA010000003.1"/>
</dbReference>
<dbReference type="EMBL" id="JAOWLA010000003">
    <property type="protein sequence ID" value="MCV2863914.1"/>
    <property type="molecule type" value="Genomic_DNA"/>
</dbReference>
<comment type="caution">
    <text evidence="2">The sequence shown here is derived from an EMBL/GenBank/DDBJ whole genome shotgun (WGS) entry which is preliminary data.</text>
</comment>
<organism evidence="2 3">
    <name type="scientific">Albidovulum sediminicola</name>
    <dbReference type="NCBI Taxonomy" id="2984331"/>
    <lineage>
        <taxon>Bacteria</taxon>
        <taxon>Pseudomonadati</taxon>
        <taxon>Pseudomonadota</taxon>
        <taxon>Alphaproteobacteria</taxon>
        <taxon>Rhodobacterales</taxon>
        <taxon>Paracoccaceae</taxon>
        <taxon>Albidovulum</taxon>
    </lineage>
</organism>
<dbReference type="Proteomes" id="UP001652503">
    <property type="component" value="Unassembled WGS sequence"/>
</dbReference>
<name>A0ABT2YYH6_9RHOB</name>
<reference evidence="2 3" key="1">
    <citation type="submission" date="2022-10" db="EMBL/GenBank/DDBJ databases">
        <title>Defluviimonas sp. nov., isolated from ocean surface water.</title>
        <authorList>
            <person name="He W."/>
            <person name="Wang L."/>
            <person name="Zhang D.-F."/>
        </authorList>
    </citation>
    <scope>NUCLEOTIDE SEQUENCE [LARGE SCALE GENOMIC DNA]</scope>
    <source>
        <strain evidence="2 3">WL0075</strain>
    </source>
</reference>
<evidence type="ECO:0000256" key="1">
    <source>
        <dbReference type="SAM" id="Coils"/>
    </source>
</evidence>